<reference evidence="9" key="2">
    <citation type="submission" date="2020-09" db="EMBL/GenBank/DDBJ databases">
        <authorList>
            <person name="Sun Q."/>
            <person name="Sedlacek I."/>
        </authorList>
    </citation>
    <scope>NUCLEOTIDE SEQUENCE</scope>
    <source>
        <strain evidence="9">CCM 8711</strain>
    </source>
</reference>
<dbReference type="SUPFAM" id="SSF53633">
    <property type="entry name" value="Carbamate kinase-like"/>
    <property type="match status" value="1"/>
</dbReference>
<dbReference type="EC" id="2.7.2.4" evidence="2"/>
<dbReference type="SUPFAM" id="SSF55021">
    <property type="entry name" value="ACT-like"/>
    <property type="match status" value="2"/>
</dbReference>
<dbReference type="InterPro" id="IPR036393">
    <property type="entry name" value="AceGlu_kinase-like_sf"/>
</dbReference>
<dbReference type="GO" id="GO:0004072">
    <property type="term" value="F:aspartate kinase activity"/>
    <property type="evidence" value="ECO:0007669"/>
    <property type="project" value="UniProtKB-EC"/>
</dbReference>
<dbReference type="NCBIfam" id="NF006614">
    <property type="entry name" value="PRK09181.1"/>
    <property type="match status" value="1"/>
</dbReference>
<dbReference type="Pfam" id="PF00696">
    <property type="entry name" value="AA_kinase"/>
    <property type="match status" value="1"/>
</dbReference>
<evidence type="ECO:0000313" key="10">
    <source>
        <dbReference type="Proteomes" id="UP000662074"/>
    </source>
</evidence>
<sequence length="490" mass="54652">MHKPAKEDPDPNKQITLNGNRLTLEKIGGTSMSALNDVINNIILYGRDEHSMYNRVFVVSAFAGVTDLLLENKRTGTPGVYHRIKKYQDFHQSLKKLVVALKAINKRYESLGLDLEAANNYLEERICRARKYLENLANILSSGYVSKDGILQAAREILASIGETHSAYNLVNILQQKGINAQLIDLSGFDDHRSFTIDQRIKNAFKHVNFSDRVCVVTGYAKGTEGIMREFDRGYSEVTFSKIAQILKPREAIIHKEYHLSTADPMIVGKENCCAVGFTNYDIADQLADVGMEAIHPKASKPLEIGNIDLRIKNTFEPSHPGTLITRDYVSEHKRVEIITGTDKLLIIDVYDPNMVGAVGSDLHIMQVFSDHHISYTFKATSANSISTVIWEKDYSKKLLHDLADRFEKVTVEPTAMVCLLGSNMDRPGLLAKSAAALAAEGINIKSAGFALRKVNIQFLVARESYRRAVIALSSVMGENRSDVVYEKQA</sequence>
<gene>
    <name evidence="9" type="ORF">GCM10011425_39540</name>
</gene>
<dbReference type="EMBL" id="BMDO01000017">
    <property type="protein sequence ID" value="GGI52742.1"/>
    <property type="molecule type" value="Genomic_DNA"/>
</dbReference>
<reference evidence="9" key="1">
    <citation type="journal article" date="2014" name="Int. J. Syst. Evol. Microbiol.">
        <title>Complete genome sequence of Corynebacterium casei LMG S-19264T (=DSM 44701T), isolated from a smear-ripened cheese.</title>
        <authorList>
            <consortium name="US DOE Joint Genome Institute (JGI-PGF)"/>
            <person name="Walter F."/>
            <person name="Albersmeier A."/>
            <person name="Kalinowski J."/>
            <person name="Ruckert C."/>
        </authorList>
    </citation>
    <scope>NUCLEOTIDE SEQUENCE</scope>
    <source>
        <strain evidence="9">CCM 8711</strain>
    </source>
</reference>
<keyword evidence="3" id="KW-0808">Transferase</keyword>
<keyword evidence="6" id="KW-0067">ATP-binding</keyword>
<comment type="caution">
    <text evidence="9">The sequence shown here is derived from an EMBL/GenBank/DDBJ whole genome shotgun (WGS) entry which is preliminary data.</text>
</comment>
<dbReference type="GO" id="GO:0005524">
    <property type="term" value="F:ATP binding"/>
    <property type="evidence" value="ECO:0007669"/>
    <property type="project" value="UniProtKB-KW"/>
</dbReference>
<evidence type="ECO:0000256" key="5">
    <source>
        <dbReference type="ARBA" id="ARBA00022777"/>
    </source>
</evidence>
<evidence type="ECO:0000256" key="6">
    <source>
        <dbReference type="ARBA" id="ARBA00022840"/>
    </source>
</evidence>
<dbReference type="InterPro" id="IPR045865">
    <property type="entry name" value="ACT-like_dom_sf"/>
</dbReference>
<dbReference type="PANTHER" id="PTHR21499:SF3">
    <property type="entry name" value="ASPARTOKINASE"/>
    <property type="match status" value="1"/>
</dbReference>
<dbReference type="Gene3D" id="3.30.2130.10">
    <property type="entry name" value="VC0802-like"/>
    <property type="match status" value="1"/>
</dbReference>
<accession>A0A917JDW6</accession>
<evidence type="ECO:0000256" key="7">
    <source>
        <dbReference type="ARBA" id="ARBA00047872"/>
    </source>
</evidence>
<evidence type="ECO:0000313" key="9">
    <source>
        <dbReference type="EMBL" id="GGI52742.1"/>
    </source>
</evidence>
<dbReference type="Proteomes" id="UP000662074">
    <property type="component" value="Unassembled WGS sequence"/>
</dbReference>
<dbReference type="Gene3D" id="3.40.1160.10">
    <property type="entry name" value="Acetylglutamate kinase-like"/>
    <property type="match status" value="1"/>
</dbReference>
<evidence type="ECO:0000256" key="1">
    <source>
        <dbReference type="ARBA" id="ARBA00010122"/>
    </source>
</evidence>
<keyword evidence="10" id="KW-1185">Reference proteome</keyword>
<dbReference type="AlphaFoldDB" id="A0A917JDW6"/>
<keyword evidence="5 9" id="KW-0418">Kinase</keyword>
<organism evidence="9 10">
    <name type="scientific">Mucilaginibacter galii</name>
    <dbReference type="NCBI Taxonomy" id="2005073"/>
    <lineage>
        <taxon>Bacteria</taxon>
        <taxon>Pseudomonadati</taxon>
        <taxon>Bacteroidota</taxon>
        <taxon>Sphingobacteriia</taxon>
        <taxon>Sphingobacteriales</taxon>
        <taxon>Sphingobacteriaceae</taxon>
        <taxon>Mucilaginibacter</taxon>
    </lineage>
</organism>
<dbReference type="PANTHER" id="PTHR21499">
    <property type="entry name" value="ASPARTATE KINASE"/>
    <property type="match status" value="1"/>
</dbReference>
<dbReference type="RefSeq" id="WP_188418860.1">
    <property type="nucleotide sequence ID" value="NZ_BMDO01000017.1"/>
</dbReference>
<comment type="similarity">
    <text evidence="1">Belongs to the aspartokinase family.</text>
</comment>
<name>A0A917JDW6_9SPHI</name>
<feature type="domain" description="Aspartate/glutamate/uridylate kinase" evidence="8">
    <location>
        <begin position="24"/>
        <end position="314"/>
    </location>
</feature>
<evidence type="ECO:0000256" key="4">
    <source>
        <dbReference type="ARBA" id="ARBA00022741"/>
    </source>
</evidence>
<evidence type="ECO:0000256" key="2">
    <source>
        <dbReference type="ARBA" id="ARBA00013059"/>
    </source>
</evidence>
<dbReference type="InterPro" id="IPR001048">
    <property type="entry name" value="Asp/Glu/Uridylate_kinase"/>
</dbReference>
<dbReference type="GO" id="GO:0009090">
    <property type="term" value="P:homoserine biosynthetic process"/>
    <property type="evidence" value="ECO:0007669"/>
    <property type="project" value="TreeGrafter"/>
</dbReference>
<evidence type="ECO:0000259" key="8">
    <source>
        <dbReference type="Pfam" id="PF00696"/>
    </source>
</evidence>
<dbReference type="GO" id="GO:0005829">
    <property type="term" value="C:cytosol"/>
    <property type="evidence" value="ECO:0007669"/>
    <property type="project" value="TreeGrafter"/>
</dbReference>
<proteinExistence type="inferred from homology"/>
<keyword evidence="4" id="KW-0547">Nucleotide-binding</keyword>
<comment type="catalytic activity">
    <reaction evidence="7">
        <text>L-aspartate + ATP = 4-phospho-L-aspartate + ADP</text>
        <dbReference type="Rhea" id="RHEA:23776"/>
        <dbReference type="ChEBI" id="CHEBI:29991"/>
        <dbReference type="ChEBI" id="CHEBI:30616"/>
        <dbReference type="ChEBI" id="CHEBI:57535"/>
        <dbReference type="ChEBI" id="CHEBI:456216"/>
        <dbReference type="EC" id="2.7.2.4"/>
    </reaction>
</comment>
<dbReference type="GO" id="GO:0009089">
    <property type="term" value="P:lysine biosynthetic process via diaminopimelate"/>
    <property type="evidence" value="ECO:0007669"/>
    <property type="project" value="TreeGrafter"/>
</dbReference>
<evidence type="ECO:0000256" key="3">
    <source>
        <dbReference type="ARBA" id="ARBA00022679"/>
    </source>
</evidence>
<protein>
    <recommendedName>
        <fullName evidence="2">aspartate kinase</fullName>
        <ecNumber evidence="2">2.7.2.4</ecNumber>
    </recommendedName>
</protein>